<evidence type="ECO:0000256" key="5">
    <source>
        <dbReference type="ARBA" id="ARBA00023136"/>
    </source>
</evidence>
<evidence type="ECO:0000256" key="3">
    <source>
        <dbReference type="ARBA" id="ARBA00022692"/>
    </source>
</evidence>
<dbReference type="Pfam" id="PF04117">
    <property type="entry name" value="Mpv17_PMP22"/>
    <property type="match status" value="1"/>
</dbReference>
<protein>
    <submittedName>
        <fullName evidence="7">Uncharacterized protein</fullName>
    </submittedName>
</protein>
<dbReference type="EMBL" id="JARPOI010000005">
    <property type="protein sequence ID" value="KAJ9180940.1"/>
    <property type="molecule type" value="Genomic_DNA"/>
</dbReference>
<evidence type="ECO:0000313" key="7">
    <source>
        <dbReference type="EMBL" id="KAJ9180940.1"/>
    </source>
</evidence>
<evidence type="ECO:0000256" key="1">
    <source>
        <dbReference type="ARBA" id="ARBA00004141"/>
    </source>
</evidence>
<feature type="transmembrane region" description="Helical" evidence="6">
    <location>
        <begin position="207"/>
        <end position="228"/>
    </location>
</feature>
<accession>A0ABQ9MPP5</accession>
<comment type="subcellular location">
    <subcellularLocation>
        <location evidence="1">Membrane</location>
        <topology evidence="1">Multi-pass membrane protein</topology>
    </subcellularLocation>
</comment>
<gene>
    <name evidence="7" type="ORF">P3X46_009124</name>
</gene>
<name>A0ABQ9MPP5_HEVBR</name>
<keyword evidence="4 6" id="KW-1133">Transmembrane helix</keyword>
<comment type="caution">
    <text evidence="7">The sequence shown here is derived from an EMBL/GenBank/DDBJ whole genome shotgun (WGS) entry which is preliminary data.</text>
</comment>
<dbReference type="PANTHER" id="PTHR11266:SF80">
    <property type="entry name" value="PEROXISOMAL MEMBRANE PROTEIN 2"/>
    <property type="match status" value="1"/>
</dbReference>
<dbReference type="Proteomes" id="UP001174677">
    <property type="component" value="Chromosome 5"/>
</dbReference>
<proteinExistence type="inferred from homology"/>
<keyword evidence="3 6" id="KW-0812">Transmembrane</keyword>
<dbReference type="PANTHER" id="PTHR11266">
    <property type="entry name" value="PEROXISOMAL MEMBRANE PROTEIN 2, PXMP2 MPV17"/>
    <property type="match status" value="1"/>
</dbReference>
<evidence type="ECO:0000256" key="6">
    <source>
        <dbReference type="RuleBase" id="RU363053"/>
    </source>
</evidence>
<reference evidence="7" key="1">
    <citation type="journal article" date="2023" name="Plant Biotechnol. J.">
        <title>Chromosome-level wild Hevea brasiliensis genome provides new tools for genomic-assisted breeding and valuable loci to elevate rubber yield.</title>
        <authorList>
            <person name="Cheng H."/>
            <person name="Song X."/>
            <person name="Hu Y."/>
            <person name="Wu T."/>
            <person name="Yang Q."/>
            <person name="An Z."/>
            <person name="Feng S."/>
            <person name="Deng Z."/>
            <person name="Wu W."/>
            <person name="Zeng X."/>
            <person name="Tu M."/>
            <person name="Wang X."/>
            <person name="Huang H."/>
        </authorList>
    </citation>
    <scope>NUCLEOTIDE SEQUENCE</scope>
    <source>
        <strain evidence="7">MT/VB/25A 57/8</strain>
    </source>
</reference>
<organism evidence="7 8">
    <name type="scientific">Hevea brasiliensis</name>
    <name type="common">Para rubber tree</name>
    <name type="synonym">Siphonia brasiliensis</name>
    <dbReference type="NCBI Taxonomy" id="3981"/>
    <lineage>
        <taxon>Eukaryota</taxon>
        <taxon>Viridiplantae</taxon>
        <taxon>Streptophyta</taxon>
        <taxon>Embryophyta</taxon>
        <taxon>Tracheophyta</taxon>
        <taxon>Spermatophyta</taxon>
        <taxon>Magnoliopsida</taxon>
        <taxon>eudicotyledons</taxon>
        <taxon>Gunneridae</taxon>
        <taxon>Pentapetalae</taxon>
        <taxon>rosids</taxon>
        <taxon>fabids</taxon>
        <taxon>Malpighiales</taxon>
        <taxon>Euphorbiaceae</taxon>
        <taxon>Crotonoideae</taxon>
        <taxon>Micrandreae</taxon>
        <taxon>Hevea</taxon>
    </lineage>
</organism>
<keyword evidence="8" id="KW-1185">Reference proteome</keyword>
<feature type="transmembrane region" description="Helical" evidence="6">
    <location>
        <begin position="174"/>
        <end position="195"/>
    </location>
</feature>
<dbReference type="InterPro" id="IPR007248">
    <property type="entry name" value="Mpv17_PMP22"/>
</dbReference>
<evidence type="ECO:0000313" key="8">
    <source>
        <dbReference type="Proteomes" id="UP001174677"/>
    </source>
</evidence>
<evidence type="ECO:0000256" key="2">
    <source>
        <dbReference type="ARBA" id="ARBA00006824"/>
    </source>
</evidence>
<keyword evidence="5 6" id="KW-0472">Membrane</keyword>
<comment type="similarity">
    <text evidence="2 6">Belongs to the peroxisomal membrane protein PXMP2/4 family.</text>
</comment>
<evidence type="ECO:0000256" key="4">
    <source>
        <dbReference type="ARBA" id="ARBA00022989"/>
    </source>
</evidence>
<sequence>MVPNPVYLTQKSQLLHRFLAFSSRSLSHFGHKAQVSVNPIQIIGLRASSSCCSFLCPLNSTHGTVLKDLRCSKLGWQLNFDRLCASAVSNGGSGGVGGLGGYGNGNSGGNGNGCGGSGGDGGDSWSFVSWYLTLLAKYPVLTKALTSAFLTFIGDLVCQLVIDQVPSLEVKRTLLFTFLGLVLVGPTLHFWYLYLSKLVTLPGASGAFLRLLLDQFLFSPIFIGVFLSTLVTLEGRPQQVVPKLQQEWFSAVLANWQLWIPFQFLNFRFVPQQFQVLAANAIALIWNVILSFKAHKEVLPK</sequence>